<dbReference type="OrthoDB" id="68488at2759"/>
<dbReference type="GeneID" id="9472122"/>
<dbReference type="AlphaFoldDB" id="D0N610"/>
<dbReference type="eggNOG" id="ENOG502SK0F">
    <property type="taxonomic scope" value="Eukaryota"/>
</dbReference>
<dbReference type="RefSeq" id="XP_002998155.1">
    <property type="nucleotide sequence ID" value="XM_002998109.1"/>
</dbReference>
<dbReference type="VEuPathDB" id="FungiDB:PITG_05914"/>
<organism evidence="1 2">
    <name type="scientific">Phytophthora infestans (strain T30-4)</name>
    <name type="common">Potato late blight agent</name>
    <dbReference type="NCBI Taxonomy" id="403677"/>
    <lineage>
        <taxon>Eukaryota</taxon>
        <taxon>Sar</taxon>
        <taxon>Stramenopiles</taxon>
        <taxon>Oomycota</taxon>
        <taxon>Peronosporomycetes</taxon>
        <taxon>Peronosporales</taxon>
        <taxon>Peronosporaceae</taxon>
        <taxon>Phytophthora</taxon>
    </lineage>
</organism>
<evidence type="ECO:0000313" key="1">
    <source>
        <dbReference type="EMBL" id="EEY70501.1"/>
    </source>
</evidence>
<keyword evidence="2" id="KW-1185">Reference proteome</keyword>
<dbReference type="HOGENOM" id="CLU_1605944_0_0_1"/>
<accession>D0N610</accession>
<gene>
    <name evidence="1" type="ORF">PITG_05914</name>
</gene>
<evidence type="ECO:0000313" key="2">
    <source>
        <dbReference type="Proteomes" id="UP000006643"/>
    </source>
</evidence>
<name>D0N610_PHYIT</name>
<dbReference type="KEGG" id="pif:PITG_05914"/>
<dbReference type="Proteomes" id="UP000006643">
    <property type="component" value="Unassembled WGS sequence"/>
</dbReference>
<reference evidence="2" key="1">
    <citation type="journal article" date="2009" name="Nature">
        <title>Genome sequence and analysis of the Irish potato famine pathogen Phytophthora infestans.</title>
        <authorList>
            <consortium name="The Broad Institute Genome Sequencing Platform"/>
            <person name="Haas B.J."/>
            <person name="Kamoun S."/>
            <person name="Zody M.C."/>
            <person name="Jiang R.H."/>
            <person name="Handsaker R.E."/>
            <person name="Cano L.M."/>
            <person name="Grabherr M."/>
            <person name="Kodira C.D."/>
            <person name="Raffaele S."/>
            <person name="Torto-Alalibo T."/>
            <person name="Bozkurt T.O."/>
            <person name="Ah-Fong A.M."/>
            <person name="Alvarado L."/>
            <person name="Anderson V.L."/>
            <person name="Armstrong M.R."/>
            <person name="Avrova A."/>
            <person name="Baxter L."/>
            <person name="Beynon J."/>
            <person name="Boevink P.C."/>
            <person name="Bollmann S.R."/>
            <person name="Bos J.I."/>
            <person name="Bulone V."/>
            <person name="Cai G."/>
            <person name="Cakir C."/>
            <person name="Carrington J.C."/>
            <person name="Chawner M."/>
            <person name="Conti L."/>
            <person name="Costanzo S."/>
            <person name="Ewan R."/>
            <person name="Fahlgren N."/>
            <person name="Fischbach M.A."/>
            <person name="Fugelstad J."/>
            <person name="Gilroy E.M."/>
            <person name="Gnerre S."/>
            <person name="Green P.J."/>
            <person name="Grenville-Briggs L.J."/>
            <person name="Griffith J."/>
            <person name="Grunwald N.J."/>
            <person name="Horn K."/>
            <person name="Horner N.R."/>
            <person name="Hu C.H."/>
            <person name="Huitema E."/>
            <person name="Jeong D.H."/>
            <person name="Jones A.M."/>
            <person name="Jones J.D."/>
            <person name="Jones R.W."/>
            <person name="Karlsson E.K."/>
            <person name="Kunjeti S.G."/>
            <person name="Lamour K."/>
            <person name="Liu Z."/>
            <person name="Ma L."/>
            <person name="Maclean D."/>
            <person name="Chibucos M.C."/>
            <person name="McDonald H."/>
            <person name="McWalters J."/>
            <person name="Meijer H.J."/>
            <person name="Morgan W."/>
            <person name="Morris P.F."/>
            <person name="Munro C.A."/>
            <person name="O'Neill K."/>
            <person name="Ospina-Giraldo M."/>
            <person name="Pinzon A."/>
            <person name="Pritchard L."/>
            <person name="Ramsahoye B."/>
            <person name="Ren Q."/>
            <person name="Restrepo S."/>
            <person name="Roy S."/>
            <person name="Sadanandom A."/>
            <person name="Savidor A."/>
            <person name="Schornack S."/>
            <person name="Schwartz D.C."/>
            <person name="Schumann U.D."/>
            <person name="Schwessinger B."/>
            <person name="Seyer L."/>
            <person name="Sharpe T."/>
            <person name="Silvar C."/>
            <person name="Song J."/>
            <person name="Studholme D.J."/>
            <person name="Sykes S."/>
            <person name="Thines M."/>
            <person name="van de Vondervoort P.J."/>
            <person name="Phuntumart V."/>
            <person name="Wawra S."/>
            <person name="Weide R."/>
            <person name="Win J."/>
            <person name="Young C."/>
            <person name="Zhou S."/>
            <person name="Fry W."/>
            <person name="Meyers B.C."/>
            <person name="van West P."/>
            <person name="Ristaino J."/>
            <person name="Govers F."/>
            <person name="Birch P.R."/>
            <person name="Whisson S.C."/>
            <person name="Judelson H.S."/>
            <person name="Nusbaum C."/>
        </authorList>
    </citation>
    <scope>NUCLEOTIDE SEQUENCE [LARGE SCALE GENOMIC DNA]</scope>
    <source>
        <strain evidence="2">T30-4</strain>
    </source>
</reference>
<sequence length="166" mass="19239">MTRLRDVQARFPNMTVDLTFLESKEYVQVTIIRARDCTSSDCETVFVKEYRYETGLLISDVTQWYGLVAALRSIGQLYFWFRKARDLFMKVPTQCVVYGSSFPVLCYVLAHLLDTPFTYNVLEAHFFSQAGALDIKPESFVTYAVVQMRSVWIYALACDWRSGIFT</sequence>
<dbReference type="OMA" id="DWYSIIS"/>
<dbReference type="InParanoid" id="D0N610"/>
<dbReference type="EMBL" id="DS028126">
    <property type="protein sequence ID" value="EEY70501.1"/>
    <property type="molecule type" value="Genomic_DNA"/>
</dbReference>
<proteinExistence type="predicted"/>
<protein>
    <submittedName>
        <fullName evidence="1">Uncharacterized protein</fullName>
    </submittedName>
</protein>